<comment type="caution">
    <text evidence="1">The sequence shown here is derived from an EMBL/GenBank/DDBJ whole genome shotgun (WGS) entry which is preliminary data.</text>
</comment>
<sequence>MSNALNSRLFTLLCEDLDTDHKYTGCPKAPCWLAFMN</sequence>
<keyword evidence="2" id="KW-1185">Reference proteome</keyword>
<reference evidence="1" key="1">
    <citation type="submission" date="2022-03" db="EMBL/GenBank/DDBJ databases">
        <authorList>
            <person name="Sayadi A."/>
        </authorList>
    </citation>
    <scope>NUCLEOTIDE SEQUENCE</scope>
</reference>
<accession>A0A9P0NXS3</accession>
<gene>
    <name evidence="1" type="ORF">ACAOBT_LOCUS3874</name>
</gene>
<evidence type="ECO:0000313" key="1">
    <source>
        <dbReference type="EMBL" id="CAH1960908.1"/>
    </source>
</evidence>
<proteinExistence type="predicted"/>
<evidence type="ECO:0000313" key="2">
    <source>
        <dbReference type="Proteomes" id="UP001152888"/>
    </source>
</evidence>
<name>A0A9P0NXS3_ACAOB</name>
<organism evidence="1 2">
    <name type="scientific">Acanthoscelides obtectus</name>
    <name type="common">Bean weevil</name>
    <name type="synonym">Bruchus obtectus</name>
    <dbReference type="NCBI Taxonomy" id="200917"/>
    <lineage>
        <taxon>Eukaryota</taxon>
        <taxon>Metazoa</taxon>
        <taxon>Ecdysozoa</taxon>
        <taxon>Arthropoda</taxon>
        <taxon>Hexapoda</taxon>
        <taxon>Insecta</taxon>
        <taxon>Pterygota</taxon>
        <taxon>Neoptera</taxon>
        <taxon>Endopterygota</taxon>
        <taxon>Coleoptera</taxon>
        <taxon>Polyphaga</taxon>
        <taxon>Cucujiformia</taxon>
        <taxon>Chrysomeloidea</taxon>
        <taxon>Chrysomelidae</taxon>
        <taxon>Bruchinae</taxon>
        <taxon>Bruchini</taxon>
        <taxon>Acanthoscelides</taxon>
    </lineage>
</organism>
<protein>
    <submittedName>
        <fullName evidence="1">Uncharacterized protein</fullName>
    </submittedName>
</protein>
<dbReference type="AlphaFoldDB" id="A0A9P0NXS3"/>
<dbReference type="Proteomes" id="UP001152888">
    <property type="component" value="Unassembled WGS sequence"/>
</dbReference>
<dbReference type="OrthoDB" id="10391392at2759"/>
<dbReference type="EMBL" id="CAKOFQ010006690">
    <property type="protein sequence ID" value="CAH1960908.1"/>
    <property type="molecule type" value="Genomic_DNA"/>
</dbReference>